<feature type="chain" id="PRO_5003512568" description="beta-lactamase" evidence="4">
    <location>
        <begin position="21"/>
        <end position="293"/>
    </location>
</feature>
<dbReference type="RefSeq" id="WP_014265917.1">
    <property type="nucleotide sequence ID" value="NC_016631.1"/>
</dbReference>
<evidence type="ECO:0000256" key="3">
    <source>
        <dbReference type="ARBA" id="ARBA00012865"/>
    </source>
</evidence>
<gene>
    <name evidence="6" type="ordered locus">AciX8_2729</name>
</gene>
<dbReference type="HOGENOM" id="CLU_031960_0_1_0"/>
<evidence type="ECO:0000256" key="1">
    <source>
        <dbReference type="ARBA" id="ARBA00001526"/>
    </source>
</evidence>
<dbReference type="Pfam" id="PF13354">
    <property type="entry name" value="Beta-lactamase2"/>
    <property type="match status" value="1"/>
</dbReference>
<dbReference type="GO" id="GO:0030655">
    <property type="term" value="P:beta-lactam antibiotic catabolic process"/>
    <property type="evidence" value="ECO:0007669"/>
    <property type="project" value="InterPro"/>
</dbReference>
<dbReference type="Proteomes" id="UP000007113">
    <property type="component" value="Chromosome"/>
</dbReference>
<dbReference type="Gene3D" id="3.40.710.10">
    <property type="entry name" value="DD-peptidase/beta-lactamase superfamily"/>
    <property type="match status" value="1"/>
</dbReference>
<dbReference type="PANTHER" id="PTHR35333">
    <property type="entry name" value="BETA-LACTAMASE"/>
    <property type="match status" value="1"/>
</dbReference>
<dbReference type="STRING" id="682795.AciX8_2729"/>
<dbReference type="EC" id="3.5.2.6" evidence="3"/>
<comment type="similarity">
    <text evidence="2">Belongs to the class-A beta-lactamase family.</text>
</comment>
<evidence type="ECO:0000313" key="6">
    <source>
        <dbReference type="EMBL" id="AEU37039.1"/>
    </source>
</evidence>
<reference evidence="6 7" key="1">
    <citation type="submission" date="2011-11" db="EMBL/GenBank/DDBJ databases">
        <title>Complete sequence of Granulicella mallensis MP5ACTX8.</title>
        <authorList>
            <consortium name="US DOE Joint Genome Institute"/>
            <person name="Lucas S."/>
            <person name="Copeland A."/>
            <person name="Lapidus A."/>
            <person name="Cheng J.-F."/>
            <person name="Goodwin L."/>
            <person name="Pitluck S."/>
            <person name="Peters L."/>
            <person name="Lu M."/>
            <person name="Detter J.C."/>
            <person name="Han C."/>
            <person name="Tapia R."/>
            <person name="Land M."/>
            <person name="Hauser L."/>
            <person name="Kyrpides N."/>
            <person name="Ivanova N."/>
            <person name="Mikhailova N."/>
            <person name="Pagani I."/>
            <person name="Rawat S."/>
            <person name="Mannisto M."/>
            <person name="Haggblom M."/>
            <person name="Woyke T."/>
        </authorList>
    </citation>
    <scope>NUCLEOTIDE SEQUENCE [LARGE SCALE GENOMIC DNA]</scope>
    <source>
        <strain evidence="7">ATCC BAA-1857 / DSM 23137 / MP5ACTX8</strain>
    </source>
</reference>
<proteinExistence type="inferred from homology"/>
<dbReference type="InterPro" id="IPR045155">
    <property type="entry name" value="Beta-lactam_cat"/>
</dbReference>
<dbReference type="PANTHER" id="PTHR35333:SF3">
    <property type="entry name" value="BETA-LACTAMASE-TYPE TRANSPEPTIDASE FOLD CONTAINING PROTEIN"/>
    <property type="match status" value="1"/>
</dbReference>
<keyword evidence="4" id="KW-0732">Signal</keyword>
<evidence type="ECO:0000256" key="2">
    <source>
        <dbReference type="ARBA" id="ARBA00009009"/>
    </source>
</evidence>
<evidence type="ECO:0000313" key="7">
    <source>
        <dbReference type="Proteomes" id="UP000007113"/>
    </source>
</evidence>
<dbReference type="InterPro" id="IPR012338">
    <property type="entry name" value="Beta-lactam/transpept-like"/>
</dbReference>
<accession>G8P1Y7</accession>
<dbReference type="GO" id="GO:0046677">
    <property type="term" value="P:response to antibiotic"/>
    <property type="evidence" value="ECO:0007669"/>
    <property type="project" value="InterPro"/>
</dbReference>
<protein>
    <recommendedName>
        <fullName evidence="3">beta-lactamase</fullName>
        <ecNumber evidence="3">3.5.2.6</ecNumber>
    </recommendedName>
</protein>
<dbReference type="PRINTS" id="PR00118">
    <property type="entry name" value="BLACTAMASEA"/>
</dbReference>
<dbReference type="KEGG" id="gma:AciX8_2729"/>
<dbReference type="OrthoDB" id="114898at2"/>
<dbReference type="EMBL" id="CP003130">
    <property type="protein sequence ID" value="AEU37039.1"/>
    <property type="molecule type" value="Genomic_DNA"/>
</dbReference>
<dbReference type="NCBIfam" id="NF033103">
    <property type="entry name" value="bla_class_A"/>
    <property type="match status" value="1"/>
</dbReference>
<feature type="signal peptide" evidence="4">
    <location>
        <begin position="1"/>
        <end position="20"/>
    </location>
</feature>
<organism evidence="6 7">
    <name type="scientific">Granulicella mallensis (strain ATCC BAA-1857 / DSM 23137 / MP5ACTX8)</name>
    <dbReference type="NCBI Taxonomy" id="682795"/>
    <lineage>
        <taxon>Bacteria</taxon>
        <taxon>Pseudomonadati</taxon>
        <taxon>Acidobacteriota</taxon>
        <taxon>Terriglobia</taxon>
        <taxon>Terriglobales</taxon>
        <taxon>Acidobacteriaceae</taxon>
        <taxon>Granulicella</taxon>
    </lineage>
</organism>
<comment type="catalytic activity">
    <reaction evidence="1">
        <text>a beta-lactam + H2O = a substituted beta-amino acid</text>
        <dbReference type="Rhea" id="RHEA:20401"/>
        <dbReference type="ChEBI" id="CHEBI:15377"/>
        <dbReference type="ChEBI" id="CHEBI:35627"/>
        <dbReference type="ChEBI" id="CHEBI:140347"/>
        <dbReference type="EC" id="3.5.2.6"/>
    </reaction>
</comment>
<name>G8P1Y7_GRAMM</name>
<evidence type="ECO:0000256" key="4">
    <source>
        <dbReference type="SAM" id="SignalP"/>
    </source>
</evidence>
<dbReference type="eggNOG" id="COG2367">
    <property type="taxonomic scope" value="Bacteria"/>
</dbReference>
<feature type="domain" description="Beta-lactamase class A catalytic" evidence="5">
    <location>
        <begin position="52"/>
        <end position="264"/>
    </location>
</feature>
<dbReference type="InterPro" id="IPR000871">
    <property type="entry name" value="Beta-lactam_class-A"/>
</dbReference>
<sequence precursor="true">MRPLSFLVLFTLTAPLIAQAPLHQQLATIAKDAHGQVFVACSLPGVALDCNLNPHGHPPMQSTFKLPLAVALLQQVERGKLKLDQPIRFLPSDRYPGTYSPLQDAHPEANVDVPLHDLLQLSVGESDNTATDILLRLIGGPQAVQESMNKLALPAIHVRDSERGLHDDFQAQYRNDAEPAAMVTLLRMLADHSPLSAEHTALLNRWMTESSTGPHRIKGLLPAGTPVAHKTGTSGEHNGLAPATNDVGLITLPNGQRLALAIFVTDAHADETTRDAVIARIAKAIYDSALASR</sequence>
<dbReference type="GO" id="GO:0008800">
    <property type="term" value="F:beta-lactamase activity"/>
    <property type="evidence" value="ECO:0007669"/>
    <property type="project" value="UniProtKB-EC"/>
</dbReference>
<keyword evidence="7" id="KW-1185">Reference proteome</keyword>
<dbReference type="SUPFAM" id="SSF56601">
    <property type="entry name" value="beta-lactamase/transpeptidase-like"/>
    <property type="match status" value="1"/>
</dbReference>
<dbReference type="AlphaFoldDB" id="G8P1Y7"/>
<evidence type="ECO:0000259" key="5">
    <source>
        <dbReference type="Pfam" id="PF13354"/>
    </source>
</evidence>